<feature type="transmembrane region" description="Helical" evidence="1">
    <location>
        <begin position="12"/>
        <end position="29"/>
    </location>
</feature>
<sequence>MILAASTQRTVGLVLAVIVMVGVVIYLLFNFRMAKREVGSEIELAANRRQYADDAELETRILDKALGWSLVSLAGIALVLPLYWLMEPARQENAAYSWVKRFESR</sequence>
<proteinExistence type="predicted"/>
<feature type="non-terminal residue" evidence="2">
    <location>
        <position position="105"/>
    </location>
</feature>
<protein>
    <submittedName>
        <fullName evidence="2">Uncharacterized protein</fullName>
    </submittedName>
</protein>
<reference evidence="2" key="1">
    <citation type="submission" date="2018-05" db="EMBL/GenBank/DDBJ databases">
        <authorList>
            <person name="Lanie J.A."/>
            <person name="Ng W.-L."/>
            <person name="Kazmierczak K.M."/>
            <person name="Andrzejewski T.M."/>
            <person name="Davidsen T.M."/>
            <person name="Wayne K.J."/>
            <person name="Tettelin H."/>
            <person name="Glass J.I."/>
            <person name="Rusch D."/>
            <person name="Podicherti R."/>
            <person name="Tsui H.-C.T."/>
            <person name="Winkler M.E."/>
        </authorList>
    </citation>
    <scope>NUCLEOTIDE SEQUENCE</scope>
</reference>
<dbReference type="EMBL" id="UINC01030277">
    <property type="protein sequence ID" value="SVB14401.1"/>
    <property type="molecule type" value="Genomic_DNA"/>
</dbReference>
<gene>
    <name evidence="2" type="ORF">METZ01_LOCUS167255</name>
</gene>
<feature type="transmembrane region" description="Helical" evidence="1">
    <location>
        <begin position="65"/>
        <end position="85"/>
    </location>
</feature>
<keyword evidence="1" id="KW-0472">Membrane</keyword>
<accession>A0A382BLI8</accession>
<evidence type="ECO:0000313" key="2">
    <source>
        <dbReference type="EMBL" id="SVB14401.1"/>
    </source>
</evidence>
<organism evidence="2">
    <name type="scientific">marine metagenome</name>
    <dbReference type="NCBI Taxonomy" id="408172"/>
    <lineage>
        <taxon>unclassified sequences</taxon>
        <taxon>metagenomes</taxon>
        <taxon>ecological metagenomes</taxon>
    </lineage>
</organism>
<evidence type="ECO:0000256" key="1">
    <source>
        <dbReference type="SAM" id="Phobius"/>
    </source>
</evidence>
<dbReference type="AlphaFoldDB" id="A0A382BLI8"/>
<name>A0A382BLI8_9ZZZZ</name>
<keyword evidence="1" id="KW-0812">Transmembrane</keyword>
<keyword evidence="1" id="KW-1133">Transmembrane helix</keyword>